<dbReference type="Pfam" id="PF21033">
    <property type="entry name" value="RMD1-3"/>
    <property type="match status" value="1"/>
</dbReference>
<evidence type="ECO:0000313" key="2">
    <source>
        <dbReference type="Proteomes" id="UP000708208"/>
    </source>
</evidence>
<reference evidence="1" key="1">
    <citation type="submission" date="2021-06" db="EMBL/GenBank/DDBJ databases">
        <authorList>
            <person name="Hodson N. C."/>
            <person name="Mongue J. A."/>
            <person name="Jaron S. K."/>
        </authorList>
    </citation>
    <scope>NUCLEOTIDE SEQUENCE</scope>
</reference>
<dbReference type="AlphaFoldDB" id="A0A8J2P7F4"/>
<dbReference type="Proteomes" id="UP000708208">
    <property type="component" value="Unassembled WGS sequence"/>
</dbReference>
<dbReference type="OrthoDB" id="512473at2759"/>
<dbReference type="EMBL" id="CAJVCH010274611">
    <property type="protein sequence ID" value="CAG7734690.1"/>
    <property type="molecule type" value="Genomic_DNA"/>
</dbReference>
<evidence type="ECO:0000313" key="1">
    <source>
        <dbReference type="EMBL" id="CAG7734690.1"/>
    </source>
</evidence>
<dbReference type="GO" id="GO:0005876">
    <property type="term" value="C:spindle microtubule"/>
    <property type="evidence" value="ECO:0007669"/>
    <property type="project" value="TreeGrafter"/>
</dbReference>
<dbReference type="GO" id="GO:0097431">
    <property type="term" value="C:mitotic spindle pole"/>
    <property type="evidence" value="ECO:0007669"/>
    <property type="project" value="TreeGrafter"/>
</dbReference>
<dbReference type="PANTHER" id="PTHR16056">
    <property type="entry name" value="REGULATOR OF MICROTUBULE DYNAMICS PROTEIN"/>
    <property type="match status" value="1"/>
</dbReference>
<gene>
    <name evidence="1" type="ORF">AFUS01_LOCUS23067</name>
</gene>
<dbReference type="InterPro" id="IPR049039">
    <property type="entry name" value="RMD1-3_a_helical_rpt"/>
</dbReference>
<keyword evidence="2" id="KW-1185">Reference proteome</keyword>
<protein>
    <submittedName>
        <fullName evidence="1">Uncharacterized protein</fullName>
    </submittedName>
</protein>
<dbReference type="GO" id="GO:0008017">
    <property type="term" value="F:microtubule binding"/>
    <property type="evidence" value="ECO:0007669"/>
    <property type="project" value="TreeGrafter"/>
</dbReference>
<dbReference type="GO" id="GO:0005739">
    <property type="term" value="C:mitochondrion"/>
    <property type="evidence" value="ECO:0007669"/>
    <property type="project" value="TreeGrafter"/>
</dbReference>
<organism evidence="1 2">
    <name type="scientific">Allacma fusca</name>
    <dbReference type="NCBI Taxonomy" id="39272"/>
    <lineage>
        <taxon>Eukaryota</taxon>
        <taxon>Metazoa</taxon>
        <taxon>Ecdysozoa</taxon>
        <taxon>Arthropoda</taxon>
        <taxon>Hexapoda</taxon>
        <taxon>Collembola</taxon>
        <taxon>Symphypleona</taxon>
        <taxon>Sminthuridae</taxon>
        <taxon>Allacma</taxon>
    </lineage>
</organism>
<name>A0A8J2P7F4_9HEXA</name>
<accession>A0A8J2P7F4</accession>
<sequence>MGNGRTSSYAQRALELNEDSADAHKWLAISTGSRGEFLKINEKIQNGYLFKEHIDRAVQINPADASLYHLLGRFCFEVSQLSWVERRVASTLFSEPPSSTVEEALQHFLSAENKGKPFIENRLFISKCYISLSDYPKAAHWLTLASQLSAMTSNDEKAQVEVLELLPKYRNRSDGVGHREQDGAINSPLLIGAGKYRIGIGDLNKER</sequence>
<comment type="caution">
    <text evidence="1">The sequence shown here is derived from an EMBL/GenBank/DDBJ whole genome shotgun (WGS) entry which is preliminary data.</text>
</comment>
<dbReference type="PANTHER" id="PTHR16056:SF37">
    <property type="entry name" value="REGULATOR OF MICROTUBULE DYNAMICS PROTEIN 3-LIKE ISOFORM X1"/>
    <property type="match status" value="1"/>
</dbReference>
<proteinExistence type="predicted"/>